<evidence type="ECO:0008006" key="3">
    <source>
        <dbReference type="Google" id="ProtNLM"/>
    </source>
</evidence>
<comment type="caution">
    <text evidence="2">The sequence shown here is derived from an EMBL/GenBank/DDBJ whole genome shotgun (WGS) entry which is preliminary data.</text>
</comment>
<dbReference type="Gene3D" id="3.40.630.30">
    <property type="match status" value="1"/>
</dbReference>
<evidence type="ECO:0000313" key="2">
    <source>
        <dbReference type="EMBL" id="MXY93396.1"/>
    </source>
</evidence>
<name>A0A6B0YQS4_9CHLR</name>
<accession>A0A6B0YQS4</accession>
<dbReference type="EMBL" id="VXRG01000067">
    <property type="protein sequence ID" value="MXY93396.1"/>
    <property type="molecule type" value="Genomic_DNA"/>
</dbReference>
<feature type="region of interest" description="Disordered" evidence="1">
    <location>
        <begin position="308"/>
        <end position="357"/>
    </location>
</feature>
<evidence type="ECO:0000256" key="1">
    <source>
        <dbReference type="SAM" id="MobiDB-lite"/>
    </source>
</evidence>
<dbReference type="InterPro" id="IPR016181">
    <property type="entry name" value="Acyl_CoA_acyltransferase"/>
</dbReference>
<proteinExistence type="predicted"/>
<gene>
    <name evidence="2" type="ORF">F4Y42_08115</name>
</gene>
<sequence length="357" mass="40382">MAIEIGIATPAQIREVLNLLVSGVTSDVSSMEEIAGSWWRRFLFLRWFGPRFLGKQMDTIVATEGDSIIGFVIIQYDGDAAGTFDWAFLEPLDEGDNREDFADLIDTALDHVEDQGIHPYFYFGFATASPPEVTQVLEELGLGWADYQNFQMVGDLPLRESPSLPEGLRITTQISARFSAKMAEFLPSVYPETAPEETELLSSIHSSTLRSSKVFLILQEGNEIGFVQQFRWRDELRLLLATPPSLWGTEEERQIVANLAGTLQGKTRRLRLRTFGERHMDKSRPSFEILGLEWQQAPWRRWVVALESEETPAEQEETKSQRRGYDTVWPPEAQSSDPDPKGDDDGTTSNSERQATD</sequence>
<reference evidence="2" key="1">
    <citation type="submission" date="2019-09" db="EMBL/GenBank/DDBJ databases">
        <title>Characterisation of the sponge microbiome using genome-centric metagenomics.</title>
        <authorList>
            <person name="Engelberts J.P."/>
            <person name="Robbins S.J."/>
            <person name="De Goeij J.M."/>
            <person name="Aranda M."/>
            <person name="Bell S.C."/>
            <person name="Webster N.S."/>
        </authorList>
    </citation>
    <scope>NUCLEOTIDE SEQUENCE</scope>
    <source>
        <strain evidence="2">SB0664_bin_27</strain>
    </source>
</reference>
<dbReference type="AlphaFoldDB" id="A0A6B0YQS4"/>
<organism evidence="2">
    <name type="scientific">Caldilineaceae bacterium SB0664_bin_27</name>
    <dbReference type="NCBI Taxonomy" id="2605260"/>
    <lineage>
        <taxon>Bacteria</taxon>
        <taxon>Bacillati</taxon>
        <taxon>Chloroflexota</taxon>
        <taxon>Caldilineae</taxon>
        <taxon>Caldilineales</taxon>
        <taxon>Caldilineaceae</taxon>
    </lineage>
</organism>
<protein>
    <recommendedName>
        <fullName evidence="3">N-acetyltransferase domain-containing protein</fullName>
    </recommendedName>
</protein>
<feature type="compositionally biased region" description="Basic and acidic residues" evidence="1">
    <location>
        <begin position="316"/>
        <end position="325"/>
    </location>
</feature>
<dbReference type="SUPFAM" id="SSF55729">
    <property type="entry name" value="Acyl-CoA N-acyltransferases (Nat)"/>
    <property type="match status" value="1"/>
</dbReference>